<dbReference type="EMBL" id="LKAM01000018">
    <property type="protein sequence ID" value="KUM45482.1"/>
    <property type="molecule type" value="Genomic_DNA"/>
</dbReference>
<protein>
    <submittedName>
        <fullName evidence="2">Uncharacterized protein</fullName>
    </submittedName>
</protein>
<gene>
    <name evidence="2" type="ORF">ABT39_MTgene2584</name>
</gene>
<keyword evidence="2" id="KW-0496">Mitochondrion</keyword>
<evidence type="ECO:0000313" key="2">
    <source>
        <dbReference type="EMBL" id="KUM45482.1"/>
    </source>
</evidence>
<accession>A0A101LUA3</accession>
<reference evidence="2" key="1">
    <citation type="journal article" date="2015" name="Genome Biol. Evol.">
        <title>Organellar Genomes of White Spruce (Picea glauca): Assembly and Annotation.</title>
        <authorList>
            <person name="Jackman S.D."/>
            <person name="Warren R.L."/>
            <person name="Gibb E.A."/>
            <person name="Vandervalk B.P."/>
            <person name="Mohamadi H."/>
            <person name="Chu J."/>
            <person name="Raymond A."/>
            <person name="Pleasance S."/>
            <person name="Coope R."/>
            <person name="Wildung M.R."/>
            <person name="Ritland C.E."/>
            <person name="Bousquet J."/>
            <person name="Jones S.J."/>
            <person name="Bohlmann J."/>
            <person name="Birol I."/>
        </authorList>
    </citation>
    <scope>NUCLEOTIDE SEQUENCE [LARGE SCALE GENOMIC DNA]</scope>
    <source>
        <tissue evidence="2">Flushing bud</tissue>
    </source>
</reference>
<organism evidence="2">
    <name type="scientific">Picea glauca</name>
    <name type="common">White spruce</name>
    <name type="synonym">Pinus glauca</name>
    <dbReference type="NCBI Taxonomy" id="3330"/>
    <lineage>
        <taxon>Eukaryota</taxon>
        <taxon>Viridiplantae</taxon>
        <taxon>Streptophyta</taxon>
        <taxon>Embryophyta</taxon>
        <taxon>Tracheophyta</taxon>
        <taxon>Spermatophyta</taxon>
        <taxon>Pinopsida</taxon>
        <taxon>Pinidae</taxon>
        <taxon>Conifers I</taxon>
        <taxon>Pinales</taxon>
        <taxon>Pinaceae</taxon>
        <taxon>Picea</taxon>
    </lineage>
</organism>
<dbReference type="AlphaFoldDB" id="A0A101LUA3"/>
<feature type="chain" id="PRO_5007100103" evidence="1">
    <location>
        <begin position="23"/>
        <end position="71"/>
    </location>
</feature>
<name>A0A101LUA3_PICGL</name>
<sequence length="71" mass="7870">MDQRRLMLLAGMLAFQVRLSPCSPTKLYSWLPGKGAGTEPLSNTATDTPYWRSTGTKLAINTDTEEPCNEH</sequence>
<comment type="caution">
    <text evidence="2">The sequence shown here is derived from an EMBL/GenBank/DDBJ whole genome shotgun (WGS) entry which is preliminary data.</text>
</comment>
<keyword evidence="1" id="KW-0732">Signal</keyword>
<evidence type="ECO:0000256" key="1">
    <source>
        <dbReference type="SAM" id="SignalP"/>
    </source>
</evidence>
<feature type="signal peptide" evidence="1">
    <location>
        <begin position="1"/>
        <end position="22"/>
    </location>
</feature>
<geneLocation type="mitochondrion" evidence="2"/>
<proteinExistence type="predicted"/>